<dbReference type="Proteomes" id="UP000435323">
    <property type="component" value="Unassembled WGS sequence"/>
</dbReference>
<evidence type="ECO:0000313" key="1">
    <source>
        <dbReference type="EMBL" id="MUK45353.1"/>
    </source>
</evidence>
<protein>
    <submittedName>
        <fullName evidence="1">Uncharacterized protein</fullName>
    </submittedName>
</protein>
<gene>
    <name evidence="1" type="ORF">GNP77_08155</name>
</gene>
<comment type="caution">
    <text evidence="1">The sequence shown here is derived from an EMBL/GenBank/DDBJ whole genome shotgun (WGS) entry which is preliminary data.</text>
</comment>
<evidence type="ECO:0000313" key="2">
    <source>
        <dbReference type="Proteomes" id="UP000435323"/>
    </source>
</evidence>
<organism evidence="1 2">
    <name type="scientific">Aliivibrio fischeri</name>
    <name type="common">Vibrio fischeri</name>
    <dbReference type="NCBI Taxonomy" id="668"/>
    <lineage>
        <taxon>Bacteria</taxon>
        <taxon>Pseudomonadati</taxon>
        <taxon>Pseudomonadota</taxon>
        <taxon>Gammaproteobacteria</taxon>
        <taxon>Vibrionales</taxon>
        <taxon>Vibrionaceae</taxon>
        <taxon>Aliivibrio</taxon>
    </lineage>
</organism>
<reference evidence="1 2" key="1">
    <citation type="submission" date="2019-11" db="EMBL/GenBank/DDBJ databases">
        <title>Using colonization assays and comparative genomics to discover symbiosis behaviors and factors in Vibrio fischeri.</title>
        <authorList>
            <person name="Bongrand C."/>
            <person name="Moriano-Gutierrez S."/>
            <person name="Arevalo P."/>
            <person name="Mcfall-Ngai M."/>
            <person name="Visick K."/>
            <person name="Polz M.F."/>
            <person name="Ruby E.G."/>
        </authorList>
    </citation>
    <scope>NUCLEOTIDE SEQUENCE [LARGE SCALE GENOMIC DNA]</scope>
    <source>
        <strain evidence="2">emors.3.2</strain>
    </source>
</reference>
<proteinExistence type="predicted"/>
<dbReference type="AlphaFoldDB" id="A0A1B9PGN6"/>
<dbReference type="EMBL" id="WOBO01000007">
    <property type="protein sequence ID" value="MUK45353.1"/>
    <property type="molecule type" value="Genomic_DNA"/>
</dbReference>
<sequence>MLIFDLYLDKNIKKKPETEFGQTVTDAFPIYIGILE</sequence>
<name>A0A1B9PGN6_ALIFS</name>
<accession>A0A1B9PGN6</accession>